<dbReference type="Proteomes" id="UP000006514">
    <property type="component" value="Unassembled WGS sequence"/>
</dbReference>
<evidence type="ECO:0000313" key="2">
    <source>
        <dbReference type="EMBL" id="EJD32897.1"/>
    </source>
</evidence>
<name>J0D2N7_AURST</name>
<accession>J0D2N7</accession>
<proteinExistence type="predicted"/>
<dbReference type="EMBL" id="JH688572">
    <property type="protein sequence ID" value="EJD32897.1"/>
    <property type="molecule type" value="Genomic_DNA"/>
</dbReference>
<evidence type="ECO:0000256" key="1">
    <source>
        <dbReference type="SAM" id="MobiDB-lite"/>
    </source>
</evidence>
<dbReference type="InParanoid" id="J0D2N7"/>
<feature type="region of interest" description="Disordered" evidence="1">
    <location>
        <begin position="30"/>
        <end position="52"/>
    </location>
</feature>
<organism evidence="2 3">
    <name type="scientific">Auricularia subglabra (strain TFB-10046 / SS5)</name>
    <name type="common">White-rot fungus</name>
    <name type="synonym">Auricularia delicata (strain TFB10046)</name>
    <dbReference type="NCBI Taxonomy" id="717982"/>
    <lineage>
        <taxon>Eukaryota</taxon>
        <taxon>Fungi</taxon>
        <taxon>Dikarya</taxon>
        <taxon>Basidiomycota</taxon>
        <taxon>Agaricomycotina</taxon>
        <taxon>Agaricomycetes</taxon>
        <taxon>Auriculariales</taxon>
        <taxon>Auriculariaceae</taxon>
        <taxon>Auricularia</taxon>
    </lineage>
</organism>
<gene>
    <name evidence="2" type="ORF">AURDEDRAFT_18948</name>
</gene>
<feature type="non-terminal residue" evidence="2">
    <location>
        <position position="52"/>
    </location>
</feature>
<dbReference type="AlphaFoldDB" id="J0D2N7"/>
<protein>
    <submittedName>
        <fullName evidence="2">Uncharacterized protein</fullName>
    </submittedName>
</protein>
<reference evidence="3" key="1">
    <citation type="journal article" date="2012" name="Science">
        <title>The Paleozoic origin of enzymatic lignin decomposition reconstructed from 31 fungal genomes.</title>
        <authorList>
            <person name="Floudas D."/>
            <person name="Binder M."/>
            <person name="Riley R."/>
            <person name="Barry K."/>
            <person name="Blanchette R.A."/>
            <person name="Henrissat B."/>
            <person name="Martinez A.T."/>
            <person name="Otillar R."/>
            <person name="Spatafora J.W."/>
            <person name="Yadav J.S."/>
            <person name="Aerts A."/>
            <person name="Benoit I."/>
            <person name="Boyd A."/>
            <person name="Carlson A."/>
            <person name="Copeland A."/>
            <person name="Coutinho P.M."/>
            <person name="de Vries R.P."/>
            <person name="Ferreira P."/>
            <person name="Findley K."/>
            <person name="Foster B."/>
            <person name="Gaskell J."/>
            <person name="Glotzer D."/>
            <person name="Gorecki P."/>
            <person name="Heitman J."/>
            <person name="Hesse C."/>
            <person name="Hori C."/>
            <person name="Igarashi K."/>
            <person name="Jurgens J.A."/>
            <person name="Kallen N."/>
            <person name="Kersten P."/>
            <person name="Kohler A."/>
            <person name="Kuees U."/>
            <person name="Kumar T.K.A."/>
            <person name="Kuo A."/>
            <person name="LaButti K."/>
            <person name="Larrondo L.F."/>
            <person name="Lindquist E."/>
            <person name="Ling A."/>
            <person name="Lombard V."/>
            <person name="Lucas S."/>
            <person name="Lundell T."/>
            <person name="Martin R."/>
            <person name="McLaughlin D.J."/>
            <person name="Morgenstern I."/>
            <person name="Morin E."/>
            <person name="Murat C."/>
            <person name="Nagy L.G."/>
            <person name="Nolan M."/>
            <person name="Ohm R.A."/>
            <person name="Patyshakuliyeva A."/>
            <person name="Rokas A."/>
            <person name="Ruiz-Duenas F.J."/>
            <person name="Sabat G."/>
            <person name="Salamov A."/>
            <person name="Samejima M."/>
            <person name="Schmutz J."/>
            <person name="Slot J.C."/>
            <person name="St John F."/>
            <person name="Stenlid J."/>
            <person name="Sun H."/>
            <person name="Sun S."/>
            <person name="Syed K."/>
            <person name="Tsang A."/>
            <person name="Wiebenga A."/>
            <person name="Young D."/>
            <person name="Pisabarro A."/>
            <person name="Eastwood D.C."/>
            <person name="Martin F."/>
            <person name="Cullen D."/>
            <person name="Grigoriev I.V."/>
            <person name="Hibbett D.S."/>
        </authorList>
    </citation>
    <scope>NUCLEOTIDE SEQUENCE [LARGE SCALE GENOMIC DNA]</scope>
    <source>
        <strain evidence="3">TFB10046</strain>
    </source>
</reference>
<dbReference type="OrthoDB" id="5599163at2759"/>
<feature type="non-terminal residue" evidence="2">
    <location>
        <position position="1"/>
    </location>
</feature>
<dbReference type="KEGG" id="adl:AURDEDRAFT_18948"/>
<evidence type="ECO:0000313" key="3">
    <source>
        <dbReference type="Proteomes" id="UP000006514"/>
    </source>
</evidence>
<sequence length="52" mass="6013">YKSALLKIHPKNTPMPEEYRIVRRMPSDPMLSLPHIGPKPPDVVPTKFMTKE</sequence>
<keyword evidence="3" id="KW-1185">Reference proteome</keyword>